<reference evidence="1 2" key="1">
    <citation type="journal article" date="2023" name="Nat. Microbiol.">
        <title>A compendium of viruses from methanogenic archaea reveals their diversity and adaptations to the gut environment.</title>
        <authorList>
            <person name="Medvedeva S."/>
            <person name="Borrel G."/>
            <person name="Krupovic M."/>
            <person name="Gribaldo S."/>
        </authorList>
    </citation>
    <scope>NUCLEOTIDE SEQUENCE [LARGE SCALE GENOMIC DNA]</scope>
</reference>
<accession>A0AA86YA50</accession>
<dbReference type="EMBL" id="BK063676">
    <property type="protein sequence ID" value="DBA35311.1"/>
    <property type="molecule type" value="Genomic_DNA"/>
</dbReference>
<dbReference type="RefSeq" id="YP_011108864.1">
    <property type="nucleotide sequence ID" value="NC_092586.1"/>
</dbReference>
<keyword evidence="2" id="KW-1185">Reference proteome</keyword>
<sequence>MTATYDGRLAVTKTGIAACCRDMDVCVLRGQVYTGTKGQLMLRMTDNPRKGMMIRSCPFCGATPEDRP</sequence>
<proteinExistence type="predicted"/>
<dbReference type="GeneID" id="98835755"/>
<evidence type="ECO:0000313" key="1">
    <source>
        <dbReference type="EMBL" id="DBA35311.1"/>
    </source>
</evidence>
<name>A0AA86YA50_9CAUD</name>
<dbReference type="Proteomes" id="UP001302265">
    <property type="component" value="Segment"/>
</dbReference>
<gene>
    <name evidence="1" type="ORF">vir215_00009</name>
</gene>
<evidence type="ECO:0000313" key="2">
    <source>
        <dbReference type="Proteomes" id="UP001302265"/>
    </source>
</evidence>
<organism evidence="1 2">
    <name type="scientific">Caudoviricetes sp. vir215</name>
    <dbReference type="NCBI Taxonomy" id="3068354"/>
    <lineage>
        <taxon>Viruses</taxon>
        <taxon>Duplodnaviria</taxon>
        <taxon>Heunggongvirae</taxon>
        <taxon>Uroviricota</taxon>
        <taxon>Caudoviricetes</taxon>
    </lineage>
</organism>
<protein>
    <submittedName>
        <fullName evidence="1">Uncharacterized protein</fullName>
    </submittedName>
</protein>